<keyword evidence="5 6" id="KW-0472">Membrane</keyword>
<feature type="transmembrane region" description="Helical" evidence="6">
    <location>
        <begin position="21"/>
        <end position="41"/>
    </location>
</feature>
<evidence type="ECO:0000256" key="1">
    <source>
        <dbReference type="ARBA" id="ARBA00004651"/>
    </source>
</evidence>
<feature type="transmembrane region" description="Helical" evidence="6">
    <location>
        <begin position="569"/>
        <end position="587"/>
    </location>
</feature>
<comment type="caution">
    <text evidence="8">The sequence shown here is derived from an EMBL/GenBank/DDBJ whole genome shotgun (WGS) entry which is preliminary data.</text>
</comment>
<dbReference type="Pfam" id="PF03772">
    <property type="entry name" value="Competence"/>
    <property type="match status" value="1"/>
</dbReference>
<dbReference type="Proteomes" id="UP001272515">
    <property type="component" value="Unassembled WGS sequence"/>
</dbReference>
<keyword evidence="3 6" id="KW-0812">Transmembrane</keyword>
<dbReference type="PANTHER" id="PTHR30619:SF1">
    <property type="entry name" value="RECOMBINATION PROTEIN 2"/>
    <property type="match status" value="1"/>
</dbReference>
<feature type="transmembrane region" description="Helical" evidence="6">
    <location>
        <begin position="491"/>
        <end position="513"/>
    </location>
</feature>
<keyword evidence="4 6" id="KW-1133">Transmembrane helix</keyword>
<proteinExistence type="predicted"/>
<evidence type="ECO:0000256" key="5">
    <source>
        <dbReference type="ARBA" id="ARBA00023136"/>
    </source>
</evidence>
<sequence>MQCLRNWATKFQFHKGNRGYTFVELAIIWLSAICIGIIATYGHNYHMSEPLWCIVFIAVGYILIQLGRMMLHYSELAVVSFVFLVVTTASMGLLGYYRTEQSILQYYNTSSFYLNEEGTYYVLTTKDSEISKTNSTFQHNLAGHMNQSEGTINNKEGTSLKTEGRLYGLIPNKKNAYRQFLEAHGHIQIYLVPQSDTTIPAGTILSIQGAPKSLPIIEERGRIDMRGRYMSLNLTGRMYQGRYKIISSDELNYVGYHETWRDRIERNIIYQLGQVRQRIYGIVEENLPRPIATLSEALLLGGHYSEIDQTVMKGFSYTGLIHILSVSGSHIGLLFSLVYGISHILNIRKQRGVYCAIGIVIMYCAIVGFNAPIVRATIMGIIMALGILQGRLYHARQALTITAIGILVFDPLALTDVSFQLSFGATYGLLLFGKHLYLLMGYWPIWVKAPIVLCVSAQLIVLPFQLYYFHFVSVLSLFASIFVAPLLDMAILLLMTLLLVYPVVSLGILWFVLEYILKIALFINQSLLTLPGGYWWIGYMPLWACGVYFGILRLLYYFLVEQKSQQRKVVYVLMCLLMGTVGLSYGSHHFHKGTIIHTIPISQGVALLIMPEWNWFDHDVDSSNHNIKEHMSQNADSQVPMLLMDIPKEKMSNSVIYQLENVIHTYGYTVNDVKKVSFSSKSNFQILYQNESSLYVLGNGQTKKKILKLLDGYMVYIMTSQSSLLHDLVQLEAPNLKGIIYYPPFQKLGDVEPEDEFIHAVRFEYIKDFIL</sequence>
<dbReference type="PANTHER" id="PTHR30619">
    <property type="entry name" value="DNA INTERNALIZATION/COMPETENCE PROTEIN COMEC/REC2"/>
    <property type="match status" value="1"/>
</dbReference>
<evidence type="ECO:0000313" key="8">
    <source>
        <dbReference type="EMBL" id="MDV5088967.1"/>
    </source>
</evidence>
<organism evidence="8 9">
    <name type="scientific">Veillonella absiana</name>
    <dbReference type="NCBI Taxonomy" id="3079305"/>
    <lineage>
        <taxon>Bacteria</taxon>
        <taxon>Bacillati</taxon>
        <taxon>Bacillota</taxon>
        <taxon>Negativicutes</taxon>
        <taxon>Veillonellales</taxon>
        <taxon>Veillonellaceae</taxon>
        <taxon>Veillonella</taxon>
    </lineage>
</organism>
<keyword evidence="9" id="KW-1185">Reference proteome</keyword>
<evidence type="ECO:0000256" key="3">
    <source>
        <dbReference type="ARBA" id="ARBA00022692"/>
    </source>
</evidence>
<feature type="domain" description="ComEC/Rec2-related protein" evidence="7">
    <location>
        <begin position="299"/>
        <end position="558"/>
    </location>
</feature>
<evidence type="ECO:0000256" key="2">
    <source>
        <dbReference type="ARBA" id="ARBA00022475"/>
    </source>
</evidence>
<evidence type="ECO:0000313" key="9">
    <source>
        <dbReference type="Proteomes" id="UP001272515"/>
    </source>
</evidence>
<dbReference type="NCBIfam" id="TIGR00360">
    <property type="entry name" value="ComEC_N-term"/>
    <property type="match status" value="1"/>
</dbReference>
<dbReference type="EMBL" id="JAWJZB010000010">
    <property type="protein sequence ID" value="MDV5088967.1"/>
    <property type="molecule type" value="Genomic_DNA"/>
</dbReference>
<evidence type="ECO:0000256" key="4">
    <source>
        <dbReference type="ARBA" id="ARBA00022989"/>
    </source>
</evidence>
<feature type="transmembrane region" description="Helical" evidence="6">
    <location>
        <begin position="76"/>
        <end position="97"/>
    </location>
</feature>
<dbReference type="InterPro" id="IPR052159">
    <property type="entry name" value="Competence_DNA_uptake"/>
</dbReference>
<feature type="transmembrane region" description="Helical" evidence="6">
    <location>
        <begin position="467"/>
        <end position="484"/>
    </location>
</feature>
<feature type="transmembrane region" description="Helical" evidence="6">
    <location>
        <begin position="533"/>
        <end position="557"/>
    </location>
</feature>
<protein>
    <submittedName>
        <fullName evidence="8">ComEC/Rec2 family competence protein</fullName>
    </submittedName>
</protein>
<accession>A0ABU3ZB99</accession>
<gene>
    <name evidence="8" type="ORF">RVY80_09030</name>
</gene>
<evidence type="ECO:0000259" key="7">
    <source>
        <dbReference type="Pfam" id="PF03772"/>
    </source>
</evidence>
<dbReference type="RefSeq" id="WP_317330330.1">
    <property type="nucleotide sequence ID" value="NZ_JAWJZA010000013.1"/>
</dbReference>
<evidence type="ECO:0000256" key="6">
    <source>
        <dbReference type="SAM" id="Phobius"/>
    </source>
</evidence>
<feature type="transmembrane region" description="Helical" evidence="6">
    <location>
        <begin position="319"/>
        <end position="341"/>
    </location>
</feature>
<comment type="subcellular location">
    <subcellularLocation>
        <location evidence="1">Cell membrane</location>
        <topology evidence="1">Multi-pass membrane protein</topology>
    </subcellularLocation>
</comment>
<keyword evidence="2" id="KW-1003">Cell membrane</keyword>
<dbReference type="InterPro" id="IPR004477">
    <property type="entry name" value="ComEC_N"/>
</dbReference>
<reference evidence="8 9" key="1">
    <citation type="submission" date="2023-10" db="EMBL/GenBank/DDBJ databases">
        <title>Veillonella sp. nov., isolated from a pig farm feces dump.</title>
        <authorList>
            <person name="Chang Y.-H."/>
        </authorList>
    </citation>
    <scope>NUCLEOTIDE SEQUENCE [LARGE SCALE GENOMIC DNA]</scope>
    <source>
        <strain evidence="8 9">YH-vei2233</strain>
    </source>
</reference>
<feature type="transmembrane region" description="Helical" evidence="6">
    <location>
        <begin position="353"/>
        <end position="386"/>
    </location>
</feature>
<feature type="transmembrane region" description="Helical" evidence="6">
    <location>
        <begin position="47"/>
        <end position="64"/>
    </location>
</feature>
<name>A0ABU3ZB99_9FIRM</name>